<proteinExistence type="predicted"/>
<feature type="compositionally biased region" description="Gly residues" evidence="1">
    <location>
        <begin position="75"/>
        <end position="95"/>
    </location>
</feature>
<feature type="region of interest" description="Disordered" evidence="1">
    <location>
        <begin position="1"/>
        <end position="95"/>
    </location>
</feature>
<evidence type="ECO:0000313" key="3">
    <source>
        <dbReference type="Proteomes" id="UP000566819"/>
    </source>
</evidence>
<evidence type="ECO:0000256" key="1">
    <source>
        <dbReference type="SAM" id="MobiDB-lite"/>
    </source>
</evidence>
<feature type="compositionally biased region" description="Polar residues" evidence="1">
    <location>
        <begin position="1"/>
        <end position="10"/>
    </location>
</feature>
<dbReference type="EMBL" id="JAAMPI010000826">
    <property type="protein sequence ID" value="KAF4628340.1"/>
    <property type="molecule type" value="Genomic_DNA"/>
</dbReference>
<keyword evidence="3" id="KW-1185">Reference proteome</keyword>
<reference evidence="2 3" key="1">
    <citation type="submission" date="2020-03" db="EMBL/GenBank/DDBJ databases">
        <title>Draft Genome Sequence of Cudoniella acicularis.</title>
        <authorList>
            <person name="Buettner E."/>
            <person name="Kellner H."/>
        </authorList>
    </citation>
    <scope>NUCLEOTIDE SEQUENCE [LARGE SCALE GENOMIC DNA]</scope>
    <source>
        <strain evidence="2 3">DSM 108380</strain>
    </source>
</reference>
<name>A0A8H4RDY4_9HELO</name>
<accession>A0A8H4RDY4</accession>
<feature type="compositionally biased region" description="Polar residues" evidence="1">
    <location>
        <begin position="18"/>
        <end position="39"/>
    </location>
</feature>
<comment type="caution">
    <text evidence="2">The sequence shown here is derived from an EMBL/GenBank/DDBJ whole genome shotgun (WGS) entry which is preliminary data.</text>
</comment>
<sequence>MQLHETTNAHGSDFYPSTAVTRMATHSRSRTAITPSFCSPNLDAIQADQLYRTEFSGPIDTVPDAEDPDTDPDGEGGSSSGGGSGSNRPDTGGGH</sequence>
<evidence type="ECO:0000313" key="2">
    <source>
        <dbReference type="EMBL" id="KAF4628340.1"/>
    </source>
</evidence>
<feature type="compositionally biased region" description="Acidic residues" evidence="1">
    <location>
        <begin position="63"/>
        <end position="74"/>
    </location>
</feature>
<protein>
    <submittedName>
        <fullName evidence="2">Uncharacterized protein</fullName>
    </submittedName>
</protein>
<gene>
    <name evidence="2" type="ORF">G7Y89_g9817</name>
</gene>
<dbReference type="Proteomes" id="UP000566819">
    <property type="component" value="Unassembled WGS sequence"/>
</dbReference>
<organism evidence="2 3">
    <name type="scientific">Cudoniella acicularis</name>
    <dbReference type="NCBI Taxonomy" id="354080"/>
    <lineage>
        <taxon>Eukaryota</taxon>
        <taxon>Fungi</taxon>
        <taxon>Dikarya</taxon>
        <taxon>Ascomycota</taxon>
        <taxon>Pezizomycotina</taxon>
        <taxon>Leotiomycetes</taxon>
        <taxon>Helotiales</taxon>
        <taxon>Tricladiaceae</taxon>
        <taxon>Cudoniella</taxon>
    </lineage>
</organism>
<dbReference type="AlphaFoldDB" id="A0A8H4RDY4"/>